<evidence type="ECO:0000313" key="1">
    <source>
        <dbReference type="EMBL" id="CAK0826700.1"/>
    </source>
</evidence>
<name>A0ABN9S4J9_9DINO</name>
<dbReference type="EMBL" id="CAUYUJ010009403">
    <property type="protein sequence ID" value="CAK0826700.1"/>
    <property type="molecule type" value="Genomic_DNA"/>
</dbReference>
<protein>
    <recommendedName>
        <fullName evidence="3">PDZ domain-containing protein</fullName>
    </recommendedName>
</protein>
<organism evidence="1 2">
    <name type="scientific">Prorocentrum cordatum</name>
    <dbReference type="NCBI Taxonomy" id="2364126"/>
    <lineage>
        <taxon>Eukaryota</taxon>
        <taxon>Sar</taxon>
        <taxon>Alveolata</taxon>
        <taxon>Dinophyceae</taxon>
        <taxon>Prorocentrales</taxon>
        <taxon>Prorocentraceae</taxon>
        <taxon>Prorocentrum</taxon>
    </lineage>
</organism>
<evidence type="ECO:0000313" key="2">
    <source>
        <dbReference type="Proteomes" id="UP001189429"/>
    </source>
</evidence>
<dbReference type="Proteomes" id="UP001189429">
    <property type="component" value="Unassembled WGS sequence"/>
</dbReference>
<accession>A0ABN9S4J9</accession>
<sequence length="229" mass="24604">GLERGGGPKVERTLADALGLQLNVSGGYWMPAIVGEVKRGGLVAKWNEDNPGNSLLPGGEIMSVNGVAWQHNSYAFIQKVVKEFKAPRSNKLEQKGALTLALSARRPALRPGRTQLLREGDQHAQVEKACWESCGGLELDPVLGSGAVVLMDSEWMVRRARTGGVLEPRQALPPTAFMPHSAVKAATPLVPLLRIACISHGWLQAGIGEPGELLLPPRHCRLHADAVSR</sequence>
<feature type="non-terminal residue" evidence="1">
    <location>
        <position position="1"/>
    </location>
</feature>
<proteinExistence type="predicted"/>
<gene>
    <name evidence="1" type="ORF">PCOR1329_LOCUS26434</name>
</gene>
<reference evidence="1" key="1">
    <citation type="submission" date="2023-10" db="EMBL/GenBank/DDBJ databases">
        <authorList>
            <person name="Chen Y."/>
            <person name="Shah S."/>
            <person name="Dougan E. K."/>
            <person name="Thang M."/>
            <person name="Chan C."/>
        </authorList>
    </citation>
    <scope>NUCLEOTIDE SEQUENCE [LARGE SCALE GENOMIC DNA]</scope>
</reference>
<evidence type="ECO:0008006" key="3">
    <source>
        <dbReference type="Google" id="ProtNLM"/>
    </source>
</evidence>
<comment type="caution">
    <text evidence="1">The sequence shown here is derived from an EMBL/GenBank/DDBJ whole genome shotgun (WGS) entry which is preliminary data.</text>
</comment>
<keyword evidence="2" id="KW-1185">Reference proteome</keyword>